<dbReference type="InterPro" id="IPR055236">
    <property type="entry name" value="EVH1_PP4R3"/>
</dbReference>
<dbReference type="RefSeq" id="XP_018125178.2">
    <property type="nucleotide sequence ID" value="XM_018279892.2"/>
</dbReference>
<dbReference type="Pfam" id="PF22972">
    <property type="entry name" value="EVH1_PP4R3"/>
    <property type="match status" value="1"/>
</dbReference>
<dbReference type="AlphaFoldDB" id="A0A1B8G6J1"/>
<evidence type="ECO:0000313" key="5">
    <source>
        <dbReference type="Proteomes" id="UP000091956"/>
    </source>
</evidence>
<dbReference type="Pfam" id="PF17111">
    <property type="entry name" value="PigL_N"/>
    <property type="match status" value="1"/>
</dbReference>
<dbReference type="PANTHER" id="PTHR38886">
    <property type="entry name" value="SESA DOMAIN-CONTAINING PROTEIN"/>
    <property type="match status" value="1"/>
</dbReference>
<evidence type="ECO:0000313" key="4">
    <source>
        <dbReference type="EMBL" id="OBT91445.2"/>
    </source>
</evidence>
<accession>A0A1B8G6J1</accession>
<dbReference type="Proteomes" id="UP000091956">
    <property type="component" value="Unassembled WGS sequence"/>
</dbReference>
<feature type="domain" description="Ubiquitin-like" evidence="2">
    <location>
        <begin position="224"/>
        <end position="308"/>
    </location>
</feature>
<sequence>MSFGFSVGDFITALELVATVIDALRESGGASSEYREIIRQLYSLETALISVKRLEVDPAQNAELVSLQQAAAQCQLTIDSFWKKVQKYQPHLRAGGSSSRLKDGWMKIQWAMCKKEDVARFKADLVGHTESIQLLLMAMQMASATLHEKRHEQQAQSIVGRVQDSYFGCMQRLSSIAESIQNALEEGKKLLVMTTKVMQTNIKVFQVVLDIQRIITTIPGQIDRQQPIYFIDALGRSSPFHLEFVRSPEALVSILKINFKKVGHASDMIERGEFVIQDSATKKDVNLGMEWDLCFSPGQRVEMSMVFKRRIRPTNNCPTCKTDCGKSTEEDTVCPNCGLNFRRVLDLKDVSDNISDINLTNNEPGLVKSPHMLGPSLPMDSLKRKRGGNQEEIDQVSLFRRVRIYNNIHRSTPPNILRSDLDYRTKVYEFRNNDWSDQGTGHVNIRLEPKDGQWIPTLHVECEINPGRQLLQLQIGRSQSIAKQGGKENIVRLLLETILQPFLETLLIWTDDRGIEVSLSFQDGSGCMEIWKYINNYIQRMFRGW</sequence>
<evidence type="ECO:0000259" key="1">
    <source>
        <dbReference type="Pfam" id="PF17111"/>
    </source>
</evidence>
<name>A0A1B8G6J1_9PEZI</name>
<dbReference type="InterPro" id="IPR054464">
    <property type="entry name" value="ULD_fung"/>
</dbReference>
<organism evidence="4 5">
    <name type="scientific">Pseudogymnoascus verrucosus</name>
    <dbReference type="NCBI Taxonomy" id="342668"/>
    <lineage>
        <taxon>Eukaryota</taxon>
        <taxon>Fungi</taxon>
        <taxon>Dikarya</taxon>
        <taxon>Ascomycota</taxon>
        <taxon>Pezizomycotina</taxon>
        <taxon>Leotiomycetes</taxon>
        <taxon>Thelebolales</taxon>
        <taxon>Thelebolaceae</taxon>
        <taxon>Pseudogymnoascus</taxon>
    </lineage>
</organism>
<evidence type="ECO:0000259" key="2">
    <source>
        <dbReference type="Pfam" id="PF22893"/>
    </source>
</evidence>
<protein>
    <submittedName>
        <fullName evidence="4">Uncharacterized protein</fullName>
    </submittedName>
</protein>
<dbReference type="InterPro" id="IPR031348">
    <property type="entry name" value="PigL_N"/>
</dbReference>
<feature type="domain" description="PP4R3 EVH1-like" evidence="3">
    <location>
        <begin position="424"/>
        <end position="541"/>
    </location>
</feature>
<keyword evidence="5" id="KW-1185">Reference proteome</keyword>
<dbReference type="InterPro" id="IPR011993">
    <property type="entry name" value="PH-like_dom_sf"/>
</dbReference>
<dbReference type="Gene3D" id="2.30.29.30">
    <property type="entry name" value="Pleckstrin-homology domain (PH domain)/Phosphotyrosine-binding domain (PTB)"/>
    <property type="match status" value="1"/>
</dbReference>
<gene>
    <name evidence="4" type="ORF">VE01_10494</name>
</gene>
<evidence type="ECO:0000259" key="3">
    <source>
        <dbReference type="Pfam" id="PF22972"/>
    </source>
</evidence>
<dbReference type="STRING" id="342668.A0A1B8G6J1"/>
<reference evidence="4 5" key="1">
    <citation type="submission" date="2016-03" db="EMBL/GenBank/DDBJ databases">
        <title>Comparative genomics of Pseudogymnoascus destructans, the fungus causing white-nose syndrome of bats.</title>
        <authorList>
            <person name="Palmer J.M."/>
            <person name="Drees K.P."/>
            <person name="Foster J.T."/>
            <person name="Lindner D.L."/>
        </authorList>
    </citation>
    <scope>NUCLEOTIDE SEQUENCE [LARGE SCALE GENOMIC DNA]</scope>
    <source>
        <strain evidence="4 5">UAMH 10579</strain>
    </source>
</reference>
<dbReference type="PANTHER" id="PTHR38886:SF1">
    <property type="entry name" value="NACHT-NTPASE AND P-LOOP NTPASES N-TERMINAL DOMAIN-CONTAINING PROTEIN"/>
    <property type="match status" value="1"/>
</dbReference>
<proteinExistence type="predicted"/>
<dbReference type="Pfam" id="PF22893">
    <property type="entry name" value="ULD_2"/>
    <property type="match status" value="1"/>
</dbReference>
<feature type="domain" description="Azaphilone pigments biosynthesis cluster protein L N-terminal" evidence="1">
    <location>
        <begin position="14"/>
        <end position="189"/>
    </location>
</feature>
<reference evidence="5" key="2">
    <citation type="journal article" date="2018" name="Nat. Commun.">
        <title>Extreme sensitivity to ultraviolet light in the fungal pathogen causing white-nose syndrome of bats.</title>
        <authorList>
            <person name="Palmer J.M."/>
            <person name="Drees K.P."/>
            <person name="Foster J.T."/>
            <person name="Lindner D.L."/>
        </authorList>
    </citation>
    <scope>NUCLEOTIDE SEQUENCE [LARGE SCALE GENOMIC DNA]</scope>
    <source>
        <strain evidence="5">UAMH 10579</strain>
    </source>
</reference>
<dbReference type="EMBL" id="KV460291">
    <property type="protein sequence ID" value="OBT91445.2"/>
    <property type="molecule type" value="Genomic_DNA"/>
</dbReference>
<dbReference type="GeneID" id="28843880"/>